<accession>A0ACB8SIX2</accession>
<sequence>MHHPSPSRHNSPRSSSRSSSRSEPPYNGPPLGPLTDSWGYPVGPPPSVPASPERQRVPIPGHPGLWTYAADEPRSRSTAPAHHSGHRAVDPRPASAMAYTTPPVPVVYPVPHASTPPPRAHNPSPQPHHSPQPSRHHAHQVHRPSPLNPHAADCSRRDDSPQPSRTHRSARHPSPTPDGLLSPLSLGGVPTPYQEPTRERTPRSAAKMSASERYHQRVVSPSEKAYASSSSGPVGRDGVPIKVPRPRMAYNGTTPLTPVVVRKLIPPDDDESQYGGH</sequence>
<gene>
    <name evidence="1" type="ORF">BV25DRAFT_1921554</name>
</gene>
<name>A0ACB8SIX2_9AGAM</name>
<dbReference type="Proteomes" id="UP000814140">
    <property type="component" value="Unassembled WGS sequence"/>
</dbReference>
<evidence type="ECO:0000313" key="1">
    <source>
        <dbReference type="EMBL" id="KAI0055756.1"/>
    </source>
</evidence>
<reference evidence="1" key="2">
    <citation type="journal article" date="2022" name="New Phytol.">
        <title>Evolutionary transition to the ectomycorrhizal habit in the genomes of a hyperdiverse lineage of mushroom-forming fungi.</title>
        <authorList>
            <person name="Looney B."/>
            <person name="Miyauchi S."/>
            <person name="Morin E."/>
            <person name="Drula E."/>
            <person name="Courty P.E."/>
            <person name="Kohler A."/>
            <person name="Kuo A."/>
            <person name="LaButti K."/>
            <person name="Pangilinan J."/>
            <person name="Lipzen A."/>
            <person name="Riley R."/>
            <person name="Andreopoulos W."/>
            <person name="He G."/>
            <person name="Johnson J."/>
            <person name="Nolan M."/>
            <person name="Tritt A."/>
            <person name="Barry K.W."/>
            <person name="Grigoriev I.V."/>
            <person name="Nagy L.G."/>
            <person name="Hibbett D."/>
            <person name="Henrissat B."/>
            <person name="Matheny P.B."/>
            <person name="Labbe J."/>
            <person name="Martin F.M."/>
        </authorList>
    </citation>
    <scope>NUCLEOTIDE SEQUENCE</scope>
    <source>
        <strain evidence="1">HHB10654</strain>
    </source>
</reference>
<reference evidence="1" key="1">
    <citation type="submission" date="2021-03" db="EMBL/GenBank/DDBJ databases">
        <authorList>
            <consortium name="DOE Joint Genome Institute"/>
            <person name="Ahrendt S."/>
            <person name="Looney B.P."/>
            <person name="Miyauchi S."/>
            <person name="Morin E."/>
            <person name="Drula E."/>
            <person name="Courty P.E."/>
            <person name="Chicoki N."/>
            <person name="Fauchery L."/>
            <person name="Kohler A."/>
            <person name="Kuo A."/>
            <person name="Labutti K."/>
            <person name="Pangilinan J."/>
            <person name="Lipzen A."/>
            <person name="Riley R."/>
            <person name="Andreopoulos W."/>
            <person name="He G."/>
            <person name="Johnson J."/>
            <person name="Barry K.W."/>
            <person name="Grigoriev I.V."/>
            <person name="Nagy L."/>
            <person name="Hibbett D."/>
            <person name="Henrissat B."/>
            <person name="Matheny P.B."/>
            <person name="Labbe J."/>
            <person name="Martin F."/>
        </authorList>
    </citation>
    <scope>NUCLEOTIDE SEQUENCE</scope>
    <source>
        <strain evidence="1">HHB10654</strain>
    </source>
</reference>
<keyword evidence="2" id="KW-1185">Reference proteome</keyword>
<organism evidence="1 2">
    <name type="scientific">Artomyces pyxidatus</name>
    <dbReference type="NCBI Taxonomy" id="48021"/>
    <lineage>
        <taxon>Eukaryota</taxon>
        <taxon>Fungi</taxon>
        <taxon>Dikarya</taxon>
        <taxon>Basidiomycota</taxon>
        <taxon>Agaricomycotina</taxon>
        <taxon>Agaricomycetes</taxon>
        <taxon>Russulales</taxon>
        <taxon>Auriscalpiaceae</taxon>
        <taxon>Artomyces</taxon>
    </lineage>
</organism>
<comment type="caution">
    <text evidence="1">The sequence shown here is derived from an EMBL/GenBank/DDBJ whole genome shotgun (WGS) entry which is preliminary data.</text>
</comment>
<protein>
    <submittedName>
        <fullName evidence="1">Uncharacterized protein</fullName>
    </submittedName>
</protein>
<evidence type="ECO:0000313" key="2">
    <source>
        <dbReference type="Proteomes" id="UP000814140"/>
    </source>
</evidence>
<dbReference type="EMBL" id="MU277280">
    <property type="protein sequence ID" value="KAI0055756.1"/>
    <property type="molecule type" value="Genomic_DNA"/>
</dbReference>
<proteinExistence type="predicted"/>